<dbReference type="Gene3D" id="3.40.30.10">
    <property type="entry name" value="Glutaredoxin"/>
    <property type="match status" value="1"/>
</dbReference>
<dbReference type="GO" id="GO:0047736">
    <property type="term" value="F:cellobiose epimerase activity"/>
    <property type="evidence" value="ECO:0007669"/>
    <property type="project" value="UniProtKB-EC"/>
</dbReference>
<dbReference type="PANTHER" id="PTHR42899:SF1">
    <property type="entry name" value="SPERMATOGENESIS-ASSOCIATED PROTEIN 20"/>
    <property type="match status" value="1"/>
</dbReference>
<feature type="compositionally biased region" description="Basic and acidic residues" evidence="1">
    <location>
        <begin position="701"/>
        <end position="716"/>
    </location>
</feature>
<dbReference type="EMBL" id="SIHI01000001">
    <property type="protein sequence ID" value="TWT58119.1"/>
    <property type="molecule type" value="Genomic_DNA"/>
</dbReference>
<proteinExistence type="predicted"/>
<feature type="region of interest" description="Disordered" evidence="1">
    <location>
        <begin position="43"/>
        <end position="62"/>
    </location>
</feature>
<evidence type="ECO:0000256" key="1">
    <source>
        <dbReference type="SAM" id="MobiDB-lite"/>
    </source>
</evidence>
<evidence type="ECO:0000259" key="3">
    <source>
        <dbReference type="Pfam" id="PF11412"/>
    </source>
</evidence>
<keyword evidence="4" id="KW-0413">Isomerase</keyword>
<sequence length="895" mass="99912">MLTHLLRRYSPSLRRSSPRSYGWGSVLAVLLVFTTSCGTRIGAESADSPADEQENAKAGKRHQNRLIHESSPYLLLHAHNPVDWYPWGPEAFNKARAQNKPIFLSIGYSSCFWCHVMERKVFENEEIAAYMNEHFINIKVDREERPDVDEIYMLALQVYLQMAGSSQGGGWPLSMFLTPNGDPIAGGTYFPPEDMPGRPGFPSVMEQLTQIWETRQPDVLRTASVISQEVRRLSNPQQETRGMVLNQQSVNEAIRSVVAAYDPEYGGFDFNPGAPDRPKFPVPSKLLLVQSYVAKNASSADTLGKQLRHTLDSMAQGGIYDHLGGGFYRYSTERKWLVPHFEKMLYDNAQLVEAYTNEYERTHREQDRVIAEETLDFVLREMTDPKGGFYSALDAETDGIEGKHYVWSLDEIKSVLSPSDYPIFATAYGLQEEQVFEHGVILHRPASTAEVAREFSIPKVEMAKRLQLMREQLLAVRSQREPLLRDDKILTSWNGLMIRAFARAGMVFQREDYVKAAERAATDVLTRSRDREGRLLRTPFRNGSPLPAYLDDYAFLSSGLLALYQATDSSRWLNTARRLTDTQQSLFWDVRDGGYFFTAHDHESLIARTKSAYDSALPSGNSVSVRNLLQLYHITQDRKYLDLAQRTLAAFASQFSQSPGSLAFLAIGLDEYLQVDGPISIESDSVDRTRQTEPEMPPKSTPEKPSSEKPSPEKPMEPAATESASSMLIAGLTADVSQAQNHPRIEAVGLFGRTQAARGSNCPVAVVIQIAPGWHVNANPARPKFIIPTTLSVASPEGFELTDIVYPQGKDFQLEGIDEALSVYEGSAIILGELMIPQDAAENVSISLNLRYQACDSQTCEMPLTMTLSGKLIVGDTPGEAINSRIFSMGENGGR</sequence>
<dbReference type="Gene3D" id="1.50.10.10">
    <property type="match status" value="2"/>
</dbReference>
<dbReference type="InterPro" id="IPR012341">
    <property type="entry name" value="6hp_glycosidase-like_sf"/>
</dbReference>
<feature type="domain" description="Thiol:disulfide interchange protein DsbD N-terminal" evidence="3">
    <location>
        <begin position="758"/>
        <end position="865"/>
    </location>
</feature>
<dbReference type="InterPro" id="IPR036249">
    <property type="entry name" value="Thioredoxin-like_sf"/>
</dbReference>
<feature type="domain" description="Spermatogenesis-associated protein 20-like TRX" evidence="2">
    <location>
        <begin position="63"/>
        <end position="229"/>
    </location>
</feature>
<dbReference type="Gene3D" id="2.60.40.1250">
    <property type="entry name" value="Thiol:disulfide interchange protein DsbD, N-terminal domain"/>
    <property type="match status" value="1"/>
</dbReference>
<feature type="region of interest" description="Disordered" evidence="1">
    <location>
        <begin position="680"/>
        <end position="724"/>
    </location>
</feature>
<dbReference type="InterPro" id="IPR024705">
    <property type="entry name" value="Ssp411"/>
</dbReference>
<dbReference type="Proteomes" id="UP000317243">
    <property type="component" value="Unassembled WGS sequence"/>
</dbReference>
<dbReference type="InterPro" id="IPR004879">
    <property type="entry name" value="Ssp411-like_TRX"/>
</dbReference>
<name>A0A5C5X651_9PLAN</name>
<dbReference type="SUPFAM" id="SSF52833">
    <property type="entry name" value="Thioredoxin-like"/>
    <property type="match status" value="1"/>
</dbReference>
<reference evidence="4 5" key="1">
    <citation type="submission" date="2019-02" db="EMBL/GenBank/DDBJ databases">
        <title>Deep-cultivation of Planctomycetes and their phenomic and genomic characterization uncovers novel biology.</title>
        <authorList>
            <person name="Wiegand S."/>
            <person name="Jogler M."/>
            <person name="Boedeker C."/>
            <person name="Pinto D."/>
            <person name="Vollmers J."/>
            <person name="Rivas-Marin E."/>
            <person name="Kohn T."/>
            <person name="Peeters S.H."/>
            <person name="Heuer A."/>
            <person name="Rast P."/>
            <person name="Oberbeckmann S."/>
            <person name="Bunk B."/>
            <person name="Jeske O."/>
            <person name="Meyerdierks A."/>
            <person name="Storesund J.E."/>
            <person name="Kallscheuer N."/>
            <person name="Luecker S."/>
            <person name="Lage O.M."/>
            <person name="Pohl T."/>
            <person name="Merkel B.J."/>
            <person name="Hornburger P."/>
            <person name="Mueller R.-W."/>
            <person name="Bruemmer F."/>
            <person name="Labrenz M."/>
            <person name="Spormann A.M."/>
            <person name="Op Den Camp H."/>
            <person name="Overmann J."/>
            <person name="Amann R."/>
            <person name="Jetten M.S.M."/>
            <person name="Mascher T."/>
            <person name="Medema M.H."/>
            <person name="Devos D.P."/>
            <person name="Kaster A.-K."/>
            <person name="Ovreas L."/>
            <person name="Rohde M."/>
            <person name="Galperin M.Y."/>
            <person name="Jogler C."/>
        </authorList>
    </citation>
    <scope>NUCLEOTIDE SEQUENCE [LARGE SCALE GENOMIC DNA]</scope>
    <source>
        <strain evidence="4 5">KOR42</strain>
    </source>
</reference>
<dbReference type="CDD" id="cd02955">
    <property type="entry name" value="SSP411"/>
    <property type="match status" value="1"/>
</dbReference>
<gene>
    <name evidence="4" type="ORF">KOR42_14900</name>
</gene>
<dbReference type="InterPro" id="IPR028250">
    <property type="entry name" value="DsbDN"/>
</dbReference>
<evidence type="ECO:0000259" key="2">
    <source>
        <dbReference type="Pfam" id="PF03190"/>
    </source>
</evidence>
<dbReference type="InterPro" id="IPR008928">
    <property type="entry name" value="6-hairpin_glycosidase_sf"/>
</dbReference>
<dbReference type="InterPro" id="IPR036929">
    <property type="entry name" value="DsbDN_sf"/>
</dbReference>
<dbReference type="AlphaFoldDB" id="A0A5C5X651"/>
<dbReference type="GO" id="GO:0005975">
    <property type="term" value="P:carbohydrate metabolic process"/>
    <property type="evidence" value="ECO:0007669"/>
    <property type="project" value="InterPro"/>
</dbReference>
<evidence type="ECO:0000313" key="5">
    <source>
        <dbReference type="Proteomes" id="UP000317243"/>
    </source>
</evidence>
<dbReference type="Pfam" id="PF11412">
    <property type="entry name" value="DsbD_N"/>
    <property type="match status" value="1"/>
</dbReference>
<accession>A0A5C5X651</accession>
<evidence type="ECO:0000313" key="4">
    <source>
        <dbReference type="EMBL" id="TWT58119.1"/>
    </source>
</evidence>
<dbReference type="OrthoDB" id="9762614at2"/>
<dbReference type="RefSeq" id="WP_146508284.1">
    <property type="nucleotide sequence ID" value="NZ_SIHI01000001.1"/>
</dbReference>
<dbReference type="EC" id="5.1.3.11" evidence="4"/>
<dbReference type="PANTHER" id="PTHR42899">
    <property type="entry name" value="SPERMATOGENESIS-ASSOCIATED PROTEIN 20"/>
    <property type="match status" value="1"/>
</dbReference>
<keyword evidence="5" id="KW-1185">Reference proteome</keyword>
<dbReference type="Pfam" id="PF03190">
    <property type="entry name" value="Thioredox_DsbH"/>
    <property type="match status" value="1"/>
</dbReference>
<organism evidence="4 5">
    <name type="scientific">Thalassoglobus neptunius</name>
    <dbReference type="NCBI Taxonomy" id="1938619"/>
    <lineage>
        <taxon>Bacteria</taxon>
        <taxon>Pseudomonadati</taxon>
        <taxon>Planctomycetota</taxon>
        <taxon>Planctomycetia</taxon>
        <taxon>Planctomycetales</taxon>
        <taxon>Planctomycetaceae</taxon>
        <taxon>Thalassoglobus</taxon>
    </lineage>
</organism>
<comment type="caution">
    <text evidence="4">The sequence shown here is derived from an EMBL/GenBank/DDBJ whole genome shotgun (WGS) entry which is preliminary data.</text>
</comment>
<protein>
    <submittedName>
        <fullName evidence="4">Cellobiose 2-epimerase</fullName>
        <ecNumber evidence="4">5.1.3.11</ecNumber>
    </submittedName>
</protein>
<dbReference type="SUPFAM" id="SSF48208">
    <property type="entry name" value="Six-hairpin glycosidases"/>
    <property type="match status" value="1"/>
</dbReference>